<feature type="short sequence motif" description="TonB C-terminal box" evidence="13">
    <location>
        <begin position="699"/>
        <end position="716"/>
    </location>
</feature>
<organism evidence="17 18">
    <name type="scientific">Amphritea atlantica</name>
    <dbReference type="NCBI Taxonomy" id="355243"/>
    <lineage>
        <taxon>Bacteria</taxon>
        <taxon>Pseudomonadati</taxon>
        <taxon>Pseudomonadota</taxon>
        <taxon>Gammaproteobacteria</taxon>
        <taxon>Oceanospirillales</taxon>
        <taxon>Oceanospirillaceae</taxon>
        <taxon>Amphritea</taxon>
    </lineage>
</organism>
<dbReference type="PANTHER" id="PTHR32552:SF68">
    <property type="entry name" value="FERRICHROME OUTER MEMBRANE TRANSPORTER_PHAGE RECEPTOR"/>
    <property type="match status" value="1"/>
</dbReference>
<dbReference type="Proteomes" id="UP000198749">
    <property type="component" value="Unassembled WGS sequence"/>
</dbReference>
<dbReference type="Gene3D" id="2.40.170.20">
    <property type="entry name" value="TonB-dependent receptor, beta-barrel domain"/>
    <property type="match status" value="1"/>
</dbReference>
<keyword evidence="2 12" id="KW-0813">Transport</keyword>
<dbReference type="SUPFAM" id="SSF56935">
    <property type="entry name" value="Porins"/>
    <property type="match status" value="1"/>
</dbReference>
<dbReference type="Pfam" id="PF07715">
    <property type="entry name" value="Plug"/>
    <property type="match status" value="1"/>
</dbReference>
<evidence type="ECO:0000256" key="2">
    <source>
        <dbReference type="ARBA" id="ARBA00022448"/>
    </source>
</evidence>
<evidence type="ECO:0000256" key="5">
    <source>
        <dbReference type="ARBA" id="ARBA00022692"/>
    </source>
</evidence>
<reference evidence="18" key="1">
    <citation type="submission" date="2016-10" db="EMBL/GenBank/DDBJ databases">
        <authorList>
            <person name="Varghese N."/>
            <person name="Submissions S."/>
        </authorList>
    </citation>
    <scope>NUCLEOTIDE SEQUENCE [LARGE SCALE GENOMIC DNA]</scope>
    <source>
        <strain evidence="18">DSM 18887</strain>
    </source>
</reference>
<dbReference type="GO" id="GO:0015344">
    <property type="term" value="F:siderophore uptake transmembrane transporter activity"/>
    <property type="evidence" value="ECO:0007669"/>
    <property type="project" value="TreeGrafter"/>
</dbReference>
<evidence type="ECO:0000256" key="11">
    <source>
        <dbReference type="ARBA" id="ARBA00023237"/>
    </source>
</evidence>
<keyword evidence="9 14" id="KW-0798">TonB box</keyword>
<dbReference type="STRING" id="355243.SAMN03080615_01162"/>
<dbReference type="InterPro" id="IPR039426">
    <property type="entry name" value="TonB-dep_rcpt-like"/>
</dbReference>
<keyword evidence="18" id="KW-1185">Reference proteome</keyword>
<evidence type="ECO:0000313" key="17">
    <source>
        <dbReference type="EMBL" id="SEQ31165.1"/>
    </source>
</evidence>
<evidence type="ECO:0000256" key="9">
    <source>
        <dbReference type="ARBA" id="ARBA00023077"/>
    </source>
</evidence>
<evidence type="ECO:0000256" key="3">
    <source>
        <dbReference type="ARBA" id="ARBA00022452"/>
    </source>
</evidence>
<evidence type="ECO:0000256" key="7">
    <source>
        <dbReference type="ARBA" id="ARBA00023004"/>
    </source>
</evidence>
<dbReference type="PROSITE" id="PS01156">
    <property type="entry name" value="TONB_DEPENDENT_REC_2"/>
    <property type="match status" value="1"/>
</dbReference>
<dbReference type="CDD" id="cd01347">
    <property type="entry name" value="ligand_gated_channel"/>
    <property type="match status" value="1"/>
</dbReference>
<evidence type="ECO:0000256" key="14">
    <source>
        <dbReference type="RuleBase" id="RU003357"/>
    </source>
</evidence>
<dbReference type="InterPro" id="IPR037066">
    <property type="entry name" value="Plug_dom_sf"/>
</dbReference>
<keyword evidence="8" id="KW-0406">Ion transport</keyword>
<dbReference type="Gene3D" id="2.170.130.10">
    <property type="entry name" value="TonB-dependent receptor, plug domain"/>
    <property type="match status" value="1"/>
</dbReference>
<keyword evidence="4" id="KW-0410">Iron transport</keyword>
<dbReference type="InterPro" id="IPR036942">
    <property type="entry name" value="Beta-barrel_TonB_sf"/>
</dbReference>
<keyword evidence="3 12" id="KW-1134">Transmembrane beta strand</keyword>
<keyword evidence="11 12" id="KW-0998">Cell outer membrane</keyword>
<evidence type="ECO:0000256" key="4">
    <source>
        <dbReference type="ARBA" id="ARBA00022496"/>
    </source>
</evidence>
<feature type="domain" description="TonB-dependent receptor-like beta-barrel" evidence="15">
    <location>
        <begin position="271"/>
        <end position="681"/>
    </location>
</feature>
<dbReference type="Pfam" id="PF00593">
    <property type="entry name" value="TonB_dep_Rec_b-barrel"/>
    <property type="match status" value="1"/>
</dbReference>
<evidence type="ECO:0000256" key="6">
    <source>
        <dbReference type="ARBA" id="ARBA00022729"/>
    </source>
</evidence>
<evidence type="ECO:0000256" key="8">
    <source>
        <dbReference type="ARBA" id="ARBA00023065"/>
    </source>
</evidence>
<keyword evidence="5 12" id="KW-0812">Transmembrane</keyword>
<keyword evidence="6" id="KW-0732">Signal</keyword>
<dbReference type="OrthoDB" id="6127007at2"/>
<dbReference type="EMBL" id="FOGB01000002">
    <property type="protein sequence ID" value="SEQ31165.1"/>
    <property type="molecule type" value="Genomic_DNA"/>
</dbReference>
<evidence type="ECO:0000256" key="13">
    <source>
        <dbReference type="PROSITE-ProRule" id="PRU10144"/>
    </source>
</evidence>
<dbReference type="InterPro" id="IPR010917">
    <property type="entry name" value="TonB_rcpt_CS"/>
</dbReference>
<feature type="domain" description="TonB-dependent receptor plug" evidence="16">
    <location>
        <begin position="53"/>
        <end position="161"/>
    </location>
</feature>
<dbReference type="InterPro" id="IPR000531">
    <property type="entry name" value="Beta-barrel_TonB"/>
</dbReference>
<comment type="subcellular location">
    <subcellularLocation>
        <location evidence="1 12">Cell outer membrane</location>
        <topology evidence="1 12">Multi-pass membrane protein</topology>
    </subcellularLocation>
</comment>
<gene>
    <name evidence="17" type="ORF">SAMN03080615_01162</name>
</gene>
<keyword evidence="10 12" id="KW-0472">Membrane</keyword>
<proteinExistence type="inferred from homology"/>
<comment type="similarity">
    <text evidence="12 14">Belongs to the TonB-dependent receptor family.</text>
</comment>
<evidence type="ECO:0000259" key="16">
    <source>
        <dbReference type="Pfam" id="PF07715"/>
    </source>
</evidence>
<dbReference type="RefSeq" id="WP_091355160.1">
    <property type="nucleotide sequence ID" value="NZ_AP025284.1"/>
</dbReference>
<evidence type="ECO:0000256" key="10">
    <source>
        <dbReference type="ARBA" id="ARBA00023136"/>
    </source>
</evidence>
<dbReference type="GO" id="GO:0009279">
    <property type="term" value="C:cell outer membrane"/>
    <property type="evidence" value="ECO:0007669"/>
    <property type="project" value="UniProtKB-SubCell"/>
</dbReference>
<protein>
    <submittedName>
        <fullName evidence="17">Iron complex outermembrane recepter protein</fullName>
    </submittedName>
</protein>
<accession>A0A1H9EZU7</accession>
<evidence type="ECO:0000259" key="15">
    <source>
        <dbReference type="Pfam" id="PF00593"/>
    </source>
</evidence>
<name>A0A1H9EZU7_9GAMM</name>
<dbReference type="PANTHER" id="PTHR32552">
    <property type="entry name" value="FERRICHROME IRON RECEPTOR-RELATED"/>
    <property type="match status" value="1"/>
</dbReference>
<evidence type="ECO:0000313" key="18">
    <source>
        <dbReference type="Proteomes" id="UP000198749"/>
    </source>
</evidence>
<keyword evidence="7" id="KW-0408">Iron</keyword>
<sequence>MNNYLPDFSRYHLTIMVTAALTGTCVQAEESDTEKSAADVITVTATRTERTSAEVPESISIIDQKRLEQEKMFNIADALKGTPGVLIQSTSGGSSSRLIVRGAGLKAQYGIREIMVLRDGVPVTDPDSFTRMDFIDTQDIEQIEVSKGPANIYATGSTGGAIHIISKSVFDDRRDQLRLGLGDEGTRNLHLRKSWMTEEGNALAITASHRAQDNDWRRNNEYESNQLSIKGGILPSDNSELEMELSMTHSDLNLPGSMDEAQFAEFKKTGKQTDNDSAFKNTARNSEIVFFNSRLSVDLGDLTFRPRVYYNQWSHFHPVTGVINDTDGVAIFGTDLELDYRHNLMGEDNLVSGVTFRQDRTDNARKYAYADIVTAGPRIIRTLSDRKGALLEIEDSVNTVYGVFLQENLRPTDRLLIDAGFRLDQIKIDQDTWNSDTSYNYGMGGYLTIPGSGGDSSLTRTFTLFAPRIGSSYKLNDTFTLFGNISQGEQVPYSSELGSNEDLRSATNTSVEFGLKGRTHDWQFDLSAYASTVDDEIIQVRTDGETIYQNAGRTDKKGIEFSSSVNVLQDSVPGELQLGFNYAYSDYKYDDFSEVVYVMGVPTNFDRSGNQLPFIPEHYYSFSLDYKHPSGVKLRLQADSWGEYYLDNANTETYGGYDFVTNANLGYETGPHTLSLNVQNLFDKRYAVEVKKDTSGDKSYSPGAPRSVMLSYSYQF</sequence>
<dbReference type="AlphaFoldDB" id="A0A1H9EZU7"/>
<evidence type="ECO:0000256" key="12">
    <source>
        <dbReference type="PROSITE-ProRule" id="PRU01360"/>
    </source>
</evidence>
<dbReference type="InterPro" id="IPR012910">
    <property type="entry name" value="Plug_dom"/>
</dbReference>
<evidence type="ECO:0000256" key="1">
    <source>
        <dbReference type="ARBA" id="ARBA00004571"/>
    </source>
</evidence>
<dbReference type="PROSITE" id="PS52016">
    <property type="entry name" value="TONB_DEPENDENT_REC_3"/>
    <property type="match status" value="1"/>
</dbReference>